<evidence type="ECO:0008006" key="3">
    <source>
        <dbReference type="Google" id="ProtNLM"/>
    </source>
</evidence>
<dbReference type="Gene3D" id="1.25.40.10">
    <property type="entry name" value="Tetratricopeptide repeat domain"/>
    <property type="match status" value="1"/>
</dbReference>
<protein>
    <recommendedName>
        <fullName evidence="3">Kinesin light chain</fullName>
    </recommendedName>
</protein>
<sequence>MLLEVLKKRKQILGEEHPDTISAMNNLANTLGDQGKLDESIAMLKNAYRKITVLLGNYHPHLKVVCANLTRRLLRRFAELFSQTPQDGEEELYQYTLSDFKQIFSSQHTSTILFTKLIADINAKTGLIK</sequence>
<dbReference type="OrthoDB" id="3694819at2759"/>
<dbReference type="AlphaFoldDB" id="A0A6G1ILW9"/>
<evidence type="ECO:0000313" key="1">
    <source>
        <dbReference type="EMBL" id="KAF2679236.1"/>
    </source>
</evidence>
<dbReference type="InterPro" id="IPR011990">
    <property type="entry name" value="TPR-like_helical_dom_sf"/>
</dbReference>
<dbReference type="EMBL" id="MU005605">
    <property type="protein sequence ID" value="KAF2679236.1"/>
    <property type="molecule type" value="Genomic_DNA"/>
</dbReference>
<organism evidence="1 2">
    <name type="scientific">Lentithecium fluviatile CBS 122367</name>
    <dbReference type="NCBI Taxonomy" id="1168545"/>
    <lineage>
        <taxon>Eukaryota</taxon>
        <taxon>Fungi</taxon>
        <taxon>Dikarya</taxon>
        <taxon>Ascomycota</taxon>
        <taxon>Pezizomycotina</taxon>
        <taxon>Dothideomycetes</taxon>
        <taxon>Pleosporomycetidae</taxon>
        <taxon>Pleosporales</taxon>
        <taxon>Massarineae</taxon>
        <taxon>Lentitheciaceae</taxon>
        <taxon>Lentithecium</taxon>
    </lineage>
</organism>
<gene>
    <name evidence="1" type="ORF">K458DRAFT_314812</name>
</gene>
<dbReference type="SUPFAM" id="SSF48452">
    <property type="entry name" value="TPR-like"/>
    <property type="match status" value="1"/>
</dbReference>
<dbReference type="Pfam" id="PF13374">
    <property type="entry name" value="TPR_10"/>
    <property type="match status" value="2"/>
</dbReference>
<accession>A0A6G1ILW9</accession>
<keyword evidence="2" id="KW-1185">Reference proteome</keyword>
<name>A0A6G1ILW9_9PLEO</name>
<reference evidence="1" key="1">
    <citation type="journal article" date="2020" name="Stud. Mycol.">
        <title>101 Dothideomycetes genomes: a test case for predicting lifestyles and emergence of pathogens.</title>
        <authorList>
            <person name="Haridas S."/>
            <person name="Albert R."/>
            <person name="Binder M."/>
            <person name="Bloem J."/>
            <person name="Labutti K."/>
            <person name="Salamov A."/>
            <person name="Andreopoulos B."/>
            <person name="Baker S."/>
            <person name="Barry K."/>
            <person name="Bills G."/>
            <person name="Bluhm B."/>
            <person name="Cannon C."/>
            <person name="Castanera R."/>
            <person name="Culley D."/>
            <person name="Daum C."/>
            <person name="Ezra D."/>
            <person name="Gonzalez J."/>
            <person name="Henrissat B."/>
            <person name="Kuo A."/>
            <person name="Liang C."/>
            <person name="Lipzen A."/>
            <person name="Lutzoni F."/>
            <person name="Magnuson J."/>
            <person name="Mondo S."/>
            <person name="Nolan M."/>
            <person name="Ohm R."/>
            <person name="Pangilinan J."/>
            <person name="Park H.-J."/>
            <person name="Ramirez L."/>
            <person name="Alfaro M."/>
            <person name="Sun H."/>
            <person name="Tritt A."/>
            <person name="Yoshinaga Y."/>
            <person name="Zwiers L.-H."/>
            <person name="Turgeon B."/>
            <person name="Goodwin S."/>
            <person name="Spatafora J."/>
            <person name="Crous P."/>
            <person name="Grigoriev I."/>
        </authorList>
    </citation>
    <scope>NUCLEOTIDE SEQUENCE</scope>
    <source>
        <strain evidence="1">CBS 122367</strain>
    </source>
</reference>
<evidence type="ECO:0000313" key="2">
    <source>
        <dbReference type="Proteomes" id="UP000799291"/>
    </source>
</evidence>
<proteinExistence type="predicted"/>
<dbReference type="Proteomes" id="UP000799291">
    <property type="component" value="Unassembled WGS sequence"/>
</dbReference>